<dbReference type="Proteomes" id="UP000643403">
    <property type="component" value="Unassembled WGS sequence"/>
</dbReference>
<dbReference type="Gene3D" id="3.40.630.30">
    <property type="match status" value="1"/>
</dbReference>
<protein>
    <submittedName>
        <fullName evidence="1">Acyl-CoA synthetase</fullName>
    </submittedName>
</protein>
<sequence length="179" mass="19611">MAARERLPPWHEHHRLANGREVLIRPIRPEDAEPLRAGFALLEPESLRARLAGGRDLGTADAGRVARPNPRTEFTLVTTDLEGPGEAVIAAVAHVRTDPAAHEGAFILLVSRFITGLGMRRYLLTRIVKWARSRRLGLLRGELPRDPALLDLASSLGFQLDDATTDAALVQVSLTLPAR</sequence>
<dbReference type="EMBL" id="BMXY01000001">
    <property type="protein sequence ID" value="GGZ61920.1"/>
    <property type="molecule type" value="Genomic_DNA"/>
</dbReference>
<accession>A0ABQ3BZS4</accession>
<organism evidence="1 2">
    <name type="scientific">Cognatilysobacter xinjiangensis</name>
    <dbReference type="NCBI Taxonomy" id="546892"/>
    <lineage>
        <taxon>Bacteria</taxon>
        <taxon>Pseudomonadati</taxon>
        <taxon>Pseudomonadota</taxon>
        <taxon>Gammaproteobacteria</taxon>
        <taxon>Lysobacterales</taxon>
        <taxon>Lysobacteraceae</taxon>
        <taxon>Cognatilysobacter</taxon>
    </lineage>
</organism>
<dbReference type="RefSeq" id="WP_189448327.1">
    <property type="nucleotide sequence ID" value="NZ_BMXY01000001.1"/>
</dbReference>
<gene>
    <name evidence="1" type="ORF">GCM10008101_15070</name>
</gene>
<proteinExistence type="predicted"/>
<name>A0ABQ3BZS4_9GAMM</name>
<keyword evidence="2" id="KW-1185">Reference proteome</keyword>
<reference evidence="2" key="1">
    <citation type="journal article" date="2019" name="Int. J. Syst. Evol. Microbiol.">
        <title>The Global Catalogue of Microorganisms (GCM) 10K type strain sequencing project: providing services to taxonomists for standard genome sequencing and annotation.</title>
        <authorList>
            <consortium name="The Broad Institute Genomics Platform"/>
            <consortium name="The Broad Institute Genome Sequencing Center for Infectious Disease"/>
            <person name="Wu L."/>
            <person name="Ma J."/>
        </authorList>
    </citation>
    <scope>NUCLEOTIDE SEQUENCE [LARGE SCALE GENOMIC DNA]</scope>
    <source>
        <strain evidence="2">KCTC 22558</strain>
    </source>
</reference>
<comment type="caution">
    <text evidence="1">The sequence shown here is derived from an EMBL/GenBank/DDBJ whole genome shotgun (WGS) entry which is preliminary data.</text>
</comment>
<evidence type="ECO:0000313" key="2">
    <source>
        <dbReference type="Proteomes" id="UP000643403"/>
    </source>
</evidence>
<dbReference type="InterPro" id="IPR016181">
    <property type="entry name" value="Acyl_CoA_acyltransferase"/>
</dbReference>
<dbReference type="SUPFAM" id="SSF55729">
    <property type="entry name" value="Acyl-CoA N-acyltransferases (Nat)"/>
    <property type="match status" value="1"/>
</dbReference>
<evidence type="ECO:0000313" key="1">
    <source>
        <dbReference type="EMBL" id="GGZ61920.1"/>
    </source>
</evidence>